<dbReference type="AlphaFoldDB" id="A0A1W6LK91"/>
<organism evidence="2 3">
    <name type="scientific">Sedimentisphaera salicampi</name>
    <dbReference type="NCBI Taxonomy" id="1941349"/>
    <lineage>
        <taxon>Bacteria</taxon>
        <taxon>Pseudomonadati</taxon>
        <taxon>Planctomycetota</taxon>
        <taxon>Phycisphaerae</taxon>
        <taxon>Sedimentisphaerales</taxon>
        <taxon>Sedimentisphaeraceae</taxon>
        <taxon>Sedimentisphaera</taxon>
    </lineage>
</organism>
<dbReference type="RefSeq" id="WP_123806961.1">
    <property type="nucleotide sequence ID" value="NZ_CP021023.1"/>
</dbReference>
<dbReference type="Proteomes" id="UP000193334">
    <property type="component" value="Chromosome"/>
</dbReference>
<evidence type="ECO:0000313" key="3">
    <source>
        <dbReference type="Proteomes" id="UP000193334"/>
    </source>
</evidence>
<dbReference type="KEGG" id="pbp:STSP1_00536"/>
<feature type="chain" id="PRO_5012664537" evidence="1">
    <location>
        <begin position="25"/>
        <end position="545"/>
    </location>
</feature>
<proteinExistence type="predicted"/>
<dbReference type="EMBL" id="CP021023">
    <property type="protein sequence ID" value="ARN56163.1"/>
    <property type="molecule type" value="Genomic_DNA"/>
</dbReference>
<protein>
    <submittedName>
        <fullName evidence="2">Uncharacterized protein</fullName>
    </submittedName>
</protein>
<accession>A0A1W6LK91</accession>
<keyword evidence="1" id="KW-0732">Signal</keyword>
<keyword evidence="3" id="KW-1185">Reference proteome</keyword>
<gene>
    <name evidence="2" type="ORF">STSP1_00536</name>
</gene>
<name>A0A1W6LK91_9BACT</name>
<sequence length="545" mass="57821" precursor="true">MKMFLCNKMLCLVMAVAVAGGSFAGQSFHDLGDDHLFSNPDNWAQGKVPDDSTTNPGDLDPAFYTDATMWDNGAICVINDVHECYGLSIGAFNGSLEVVVQSVEGGDLTIGNWGLNISRNSHHSKLFMTGGKITTPYINIPNMDDPQKGTLIMQDGVIDSGWMNVSPGVDAVGEVKLYGGVINLTGFLEIDTPSGLIEVGGGSIVIDGDVTDLLGDYIDGFGGTEDPRIVPLPGYSVELDYDVTNQGRTTLKAVSDLAPQPANQAEIPYAEISSLDFTMPDPLVAGGSVSCDVYFGDAVWQSLNNTGAEDAYLAAGGVDGDWIPEPNNLPLIEADVIDGSVDVAATEAKEYHWQVKVYDDTVDGVVGGPKELAATYTFKFDAVANQAPVVEAGDDIYTWLDGGTASVTLQGVMVEDDEVPEPAVATWSVIEAVGLVPEGGGEAPDIDPSTYSFTPTDGTGLNAQLNVSVSGYYELQLDAADSEPLSAYPDTMTVYVRDDSCEVSKIHPDYEPMMGDANEDCYVDMEDFAAVAADWLGSVDAFFLN</sequence>
<dbReference type="STRING" id="1941349.STSP1_00536"/>
<reference evidence="3" key="1">
    <citation type="submission" date="2017-04" db="EMBL/GenBank/DDBJ databases">
        <title>Comparative genomics and description of representatives of a novel lineage of planctomycetes thriving in anoxic sediments.</title>
        <authorList>
            <person name="Spring S."/>
            <person name="Bunk B."/>
            <person name="Sproer C."/>
        </authorList>
    </citation>
    <scope>NUCLEOTIDE SEQUENCE [LARGE SCALE GENOMIC DNA]</scope>
    <source>
        <strain evidence="3">ST-PulAB-D4</strain>
    </source>
</reference>
<evidence type="ECO:0000256" key="1">
    <source>
        <dbReference type="SAM" id="SignalP"/>
    </source>
</evidence>
<feature type="signal peptide" evidence="1">
    <location>
        <begin position="1"/>
        <end position="24"/>
    </location>
</feature>
<evidence type="ECO:0000313" key="2">
    <source>
        <dbReference type="EMBL" id="ARN56163.1"/>
    </source>
</evidence>